<dbReference type="EMBL" id="JAWXYG010000013">
    <property type="protein sequence ID" value="KAK4255867.1"/>
    <property type="molecule type" value="Genomic_DNA"/>
</dbReference>
<sequence length="110" mass="12204">MQSSASSIQLTLFSYHSNSFGTHVITSVNMSSLLEIESSALPLSPIPWLPLWSFPEFISFFNQVTHSCSHKGIPFCKAQSYLSEVLDSIPGFCILKKFIELKSITSDEIG</sequence>
<protein>
    <submittedName>
        <fullName evidence="1">Uncharacterized protein</fullName>
    </submittedName>
</protein>
<evidence type="ECO:0000313" key="1">
    <source>
        <dbReference type="EMBL" id="KAK4255867.1"/>
    </source>
</evidence>
<keyword evidence="2" id="KW-1185">Reference proteome</keyword>
<dbReference type="Proteomes" id="UP001293593">
    <property type="component" value="Unassembled WGS sequence"/>
</dbReference>
<gene>
    <name evidence="1" type="ORF">QN277_008805</name>
</gene>
<comment type="caution">
    <text evidence="1">The sequence shown here is derived from an EMBL/GenBank/DDBJ whole genome shotgun (WGS) entry which is preliminary data.</text>
</comment>
<dbReference type="AlphaFoldDB" id="A0AAE1IR97"/>
<evidence type="ECO:0000313" key="2">
    <source>
        <dbReference type="Proteomes" id="UP001293593"/>
    </source>
</evidence>
<reference evidence="1" key="1">
    <citation type="submission" date="2023-10" db="EMBL/GenBank/DDBJ databases">
        <title>Chromosome-level genome of the transformable northern wattle, Acacia crassicarpa.</title>
        <authorList>
            <person name="Massaro I."/>
            <person name="Sinha N.R."/>
            <person name="Poethig S."/>
            <person name="Leichty A.R."/>
        </authorList>
    </citation>
    <scope>NUCLEOTIDE SEQUENCE</scope>
    <source>
        <strain evidence="1">Acra3RX</strain>
        <tissue evidence="1">Leaf</tissue>
    </source>
</reference>
<proteinExistence type="predicted"/>
<organism evidence="1 2">
    <name type="scientific">Acacia crassicarpa</name>
    <name type="common">northern wattle</name>
    <dbReference type="NCBI Taxonomy" id="499986"/>
    <lineage>
        <taxon>Eukaryota</taxon>
        <taxon>Viridiplantae</taxon>
        <taxon>Streptophyta</taxon>
        <taxon>Embryophyta</taxon>
        <taxon>Tracheophyta</taxon>
        <taxon>Spermatophyta</taxon>
        <taxon>Magnoliopsida</taxon>
        <taxon>eudicotyledons</taxon>
        <taxon>Gunneridae</taxon>
        <taxon>Pentapetalae</taxon>
        <taxon>rosids</taxon>
        <taxon>fabids</taxon>
        <taxon>Fabales</taxon>
        <taxon>Fabaceae</taxon>
        <taxon>Caesalpinioideae</taxon>
        <taxon>mimosoid clade</taxon>
        <taxon>Acacieae</taxon>
        <taxon>Acacia</taxon>
    </lineage>
</organism>
<accession>A0AAE1IR97</accession>
<name>A0AAE1IR97_9FABA</name>